<feature type="coiled-coil region" evidence="3">
    <location>
        <begin position="13"/>
        <end position="45"/>
    </location>
</feature>
<dbReference type="SMR" id="A0A482XC10"/>
<comment type="similarity">
    <text evidence="1">Belongs to the Speedy/Ringo family.</text>
</comment>
<dbReference type="OrthoDB" id="9442170at2759"/>
<keyword evidence="3" id="KW-0175">Coiled coil</keyword>
<dbReference type="InParanoid" id="A0A482XC10"/>
<feature type="region of interest" description="Disordered" evidence="4">
    <location>
        <begin position="242"/>
        <end position="273"/>
    </location>
</feature>
<gene>
    <name evidence="5" type="ORF">LSTR_LSTR009021</name>
</gene>
<dbReference type="GO" id="GO:0019901">
    <property type="term" value="F:protein kinase binding"/>
    <property type="evidence" value="ECO:0007669"/>
    <property type="project" value="InterPro"/>
</dbReference>
<evidence type="ECO:0000256" key="1">
    <source>
        <dbReference type="ARBA" id="ARBA00010932"/>
    </source>
</evidence>
<dbReference type="STRING" id="195883.A0A482XC10"/>
<organism evidence="5 6">
    <name type="scientific">Laodelphax striatellus</name>
    <name type="common">Small brown planthopper</name>
    <name type="synonym">Delphax striatella</name>
    <dbReference type="NCBI Taxonomy" id="195883"/>
    <lineage>
        <taxon>Eukaryota</taxon>
        <taxon>Metazoa</taxon>
        <taxon>Ecdysozoa</taxon>
        <taxon>Arthropoda</taxon>
        <taxon>Hexapoda</taxon>
        <taxon>Insecta</taxon>
        <taxon>Pterygota</taxon>
        <taxon>Neoptera</taxon>
        <taxon>Paraneoptera</taxon>
        <taxon>Hemiptera</taxon>
        <taxon>Auchenorrhyncha</taxon>
        <taxon>Fulgoroidea</taxon>
        <taxon>Delphacidae</taxon>
        <taxon>Criomorphinae</taxon>
        <taxon>Laodelphax</taxon>
    </lineage>
</organism>
<reference evidence="5 6" key="1">
    <citation type="journal article" date="2017" name="Gigascience">
        <title>Genome sequence of the small brown planthopper, Laodelphax striatellus.</title>
        <authorList>
            <person name="Zhu J."/>
            <person name="Jiang F."/>
            <person name="Wang X."/>
            <person name="Yang P."/>
            <person name="Bao Y."/>
            <person name="Zhao W."/>
            <person name="Wang W."/>
            <person name="Lu H."/>
            <person name="Wang Q."/>
            <person name="Cui N."/>
            <person name="Li J."/>
            <person name="Chen X."/>
            <person name="Luo L."/>
            <person name="Yu J."/>
            <person name="Kang L."/>
            <person name="Cui F."/>
        </authorList>
    </citation>
    <scope>NUCLEOTIDE SEQUENCE [LARGE SCALE GENOMIC DNA]</scope>
    <source>
        <strain evidence="5">Lst14</strain>
    </source>
</reference>
<protein>
    <submittedName>
        <fullName evidence="5">Uncharacterized protein</fullName>
    </submittedName>
</protein>
<dbReference type="Pfam" id="PF11357">
    <property type="entry name" value="Spy1"/>
    <property type="match status" value="1"/>
</dbReference>
<feature type="compositionally biased region" description="Acidic residues" evidence="4">
    <location>
        <begin position="250"/>
        <end position="261"/>
    </location>
</feature>
<name>A0A482XC10_LAOST</name>
<keyword evidence="2" id="KW-0131">Cell cycle</keyword>
<accession>A0A482XC10</accession>
<comment type="caution">
    <text evidence="5">The sequence shown here is derived from an EMBL/GenBank/DDBJ whole genome shotgun (WGS) entry which is preliminary data.</text>
</comment>
<evidence type="ECO:0000313" key="6">
    <source>
        <dbReference type="Proteomes" id="UP000291343"/>
    </source>
</evidence>
<evidence type="ECO:0000256" key="4">
    <source>
        <dbReference type="SAM" id="MobiDB-lite"/>
    </source>
</evidence>
<dbReference type="EMBL" id="QKKF02012829">
    <property type="protein sequence ID" value="RZF43217.1"/>
    <property type="molecule type" value="Genomic_DNA"/>
</dbReference>
<dbReference type="InterPro" id="IPR020984">
    <property type="entry name" value="Speedy"/>
</dbReference>
<sequence>MGNNISFPNYNELDGLQEELEDNGENKLQEELEDNEDQILELKKDELKFHREQLIDFIRMLEEDKVLEDFLIFDRCCVLADKYLLAMCFVYFVRAGLQPSEFVRMNFFSALYLAHKMEEDDKNLRRVIFPWACAPSVKLRRLPLLRSVRKMWKATGCRLLVSQFSCKQVMQQIPEAFIWSRHRPENHGNAYKVFQKCTNCVPRVTNKILDTFEYEDDIYLGKPRASKRLLLVPDMQVASDEDVSYLSPTDDTDEDSMDENSESQSSPSNKTERTLTMHFSEAWKNDFYNGFDECMNYRWNTCQALHFALQTRLLE</sequence>
<dbReference type="PANTHER" id="PTHR31545:SF5">
    <property type="entry name" value="SPEEDY PROTEIN A"/>
    <property type="match status" value="1"/>
</dbReference>
<dbReference type="PANTHER" id="PTHR31545">
    <property type="entry name" value="SEEDY PROTEIN A/C FAMILY MEMBER"/>
    <property type="match status" value="1"/>
</dbReference>
<proteinExistence type="inferred from homology"/>
<dbReference type="InterPro" id="IPR052316">
    <property type="entry name" value="Speedy-Ringo_regulator"/>
</dbReference>
<evidence type="ECO:0000256" key="2">
    <source>
        <dbReference type="ARBA" id="ARBA00023306"/>
    </source>
</evidence>
<keyword evidence="6" id="KW-1185">Reference proteome</keyword>
<evidence type="ECO:0000256" key="3">
    <source>
        <dbReference type="SAM" id="Coils"/>
    </source>
</evidence>
<dbReference type="AlphaFoldDB" id="A0A482XC10"/>
<dbReference type="Proteomes" id="UP000291343">
    <property type="component" value="Unassembled WGS sequence"/>
</dbReference>
<evidence type="ECO:0000313" key="5">
    <source>
        <dbReference type="EMBL" id="RZF43217.1"/>
    </source>
</evidence>